<organism evidence="1 2">
    <name type="scientific">Perkinsus olseni</name>
    <name type="common">Perkinsus atlanticus</name>
    <dbReference type="NCBI Taxonomy" id="32597"/>
    <lineage>
        <taxon>Eukaryota</taxon>
        <taxon>Sar</taxon>
        <taxon>Alveolata</taxon>
        <taxon>Perkinsozoa</taxon>
        <taxon>Perkinsea</taxon>
        <taxon>Perkinsida</taxon>
        <taxon>Perkinsidae</taxon>
        <taxon>Perkinsus</taxon>
    </lineage>
</organism>
<proteinExistence type="predicted"/>
<evidence type="ECO:0000313" key="2">
    <source>
        <dbReference type="Proteomes" id="UP000553632"/>
    </source>
</evidence>
<sequence>SLQQAEQWWKGEALGSNGNAAAQAVVKKFDIIAQMLELEPDTLVEAPECLRAQARVEYPEASAVRDALRKYRRDLPNLQGFDTDSPPNLEDLRALLERKQDPLPMTLRARLSELVNHGDKALGDELRKLFVDSVTPSLVHRRL</sequence>
<dbReference type="AlphaFoldDB" id="A0A7J6SZA0"/>
<feature type="non-terminal residue" evidence="1">
    <location>
        <position position="1"/>
    </location>
</feature>
<comment type="caution">
    <text evidence="1">The sequence shown here is derived from an EMBL/GenBank/DDBJ whole genome shotgun (WGS) entry which is preliminary data.</text>
</comment>
<dbReference type="Proteomes" id="UP000553632">
    <property type="component" value="Unassembled WGS sequence"/>
</dbReference>
<dbReference type="EMBL" id="JABANO010015074">
    <property type="protein sequence ID" value="KAF4737496.1"/>
    <property type="molecule type" value="Genomic_DNA"/>
</dbReference>
<reference evidence="1 2" key="1">
    <citation type="submission" date="2020-04" db="EMBL/GenBank/DDBJ databases">
        <title>Perkinsus olseni comparative genomics.</title>
        <authorList>
            <person name="Bogema D.R."/>
        </authorList>
    </citation>
    <scope>NUCLEOTIDE SEQUENCE [LARGE SCALE GENOMIC DNA]</scope>
    <source>
        <strain evidence="1 2">ATCC PRA-207</strain>
    </source>
</reference>
<gene>
    <name evidence="1" type="ORF">FOZ63_002833</name>
</gene>
<keyword evidence="2" id="KW-1185">Reference proteome</keyword>
<name>A0A7J6SZA0_PEROL</name>
<evidence type="ECO:0000313" key="1">
    <source>
        <dbReference type="EMBL" id="KAF4737496.1"/>
    </source>
</evidence>
<protein>
    <submittedName>
        <fullName evidence="1">Uncharacterized protein</fullName>
    </submittedName>
</protein>
<accession>A0A7J6SZA0</accession>